<keyword evidence="4 6" id="KW-1133">Transmembrane helix</keyword>
<evidence type="ECO:0000313" key="9">
    <source>
        <dbReference type="Proteomes" id="UP000515679"/>
    </source>
</evidence>
<feature type="transmembrane region" description="Helical" evidence="6">
    <location>
        <begin position="12"/>
        <end position="32"/>
    </location>
</feature>
<keyword evidence="5 6" id="KW-0472">Membrane</keyword>
<comment type="subcellular location">
    <subcellularLocation>
        <location evidence="1">Cell membrane</location>
    </subcellularLocation>
</comment>
<keyword evidence="2" id="KW-1003">Cell membrane</keyword>
<protein>
    <recommendedName>
        <fullName evidence="7">PDGLE domain-containing protein</fullName>
    </recommendedName>
</protein>
<organism evidence="8 9">
    <name type="scientific">Cohnella cholangitidis</name>
    <dbReference type="NCBI Taxonomy" id="2598458"/>
    <lineage>
        <taxon>Bacteria</taxon>
        <taxon>Bacillati</taxon>
        <taxon>Bacillota</taxon>
        <taxon>Bacilli</taxon>
        <taxon>Bacillales</taxon>
        <taxon>Paenibacillaceae</taxon>
        <taxon>Cohnella</taxon>
    </lineage>
</organism>
<accession>A0A7G5BZ61</accession>
<name>A0A7G5BZ61_9BACL</name>
<keyword evidence="9" id="KW-1185">Reference proteome</keyword>
<evidence type="ECO:0000256" key="3">
    <source>
        <dbReference type="ARBA" id="ARBA00022692"/>
    </source>
</evidence>
<dbReference type="Pfam" id="PF13190">
    <property type="entry name" value="PDGLE"/>
    <property type="match status" value="1"/>
</dbReference>
<evidence type="ECO:0000256" key="6">
    <source>
        <dbReference type="SAM" id="Phobius"/>
    </source>
</evidence>
<keyword evidence="3 6" id="KW-0812">Transmembrane</keyword>
<feature type="transmembrane region" description="Helical" evidence="6">
    <location>
        <begin position="73"/>
        <end position="94"/>
    </location>
</feature>
<dbReference type="AlphaFoldDB" id="A0A7G5BZ61"/>
<evidence type="ECO:0000256" key="1">
    <source>
        <dbReference type="ARBA" id="ARBA00004236"/>
    </source>
</evidence>
<feature type="domain" description="PDGLE" evidence="7">
    <location>
        <begin position="12"/>
        <end position="96"/>
    </location>
</feature>
<dbReference type="InterPro" id="IPR025937">
    <property type="entry name" value="PDGLE_dom"/>
</dbReference>
<evidence type="ECO:0000256" key="2">
    <source>
        <dbReference type="ARBA" id="ARBA00022475"/>
    </source>
</evidence>
<dbReference type="EMBL" id="CP041969">
    <property type="protein sequence ID" value="QMV42245.1"/>
    <property type="molecule type" value="Genomic_DNA"/>
</dbReference>
<gene>
    <name evidence="8" type="ORF">FPL14_14360</name>
</gene>
<evidence type="ECO:0000256" key="5">
    <source>
        <dbReference type="ARBA" id="ARBA00023136"/>
    </source>
</evidence>
<dbReference type="RefSeq" id="WP_182303641.1">
    <property type="nucleotide sequence ID" value="NZ_CP041969.1"/>
</dbReference>
<dbReference type="Proteomes" id="UP000515679">
    <property type="component" value="Chromosome"/>
</dbReference>
<evidence type="ECO:0000259" key="7">
    <source>
        <dbReference type="Pfam" id="PF13190"/>
    </source>
</evidence>
<dbReference type="KEGG" id="cchl:FPL14_14360"/>
<evidence type="ECO:0000256" key="4">
    <source>
        <dbReference type="ARBA" id="ARBA00022989"/>
    </source>
</evidence>
<evidence type="ECO:0000313" key="8">
    <source>
        <dbReference type="EMBL" id="QMV42245.1"/>
    </source>
</evidence>
<sequence length="115" mass="12399">MNKQPIVTAKKTKWIVMAVVTLIAAGSISYFASPHPDGLERVAEDHGFIDQAKEPSWTAWIPDYEVPGIPSPYLKVGLAGVIGALLLFGALYALTKPLARRKEADGHGEGNHHPS</sequence>
<dbReference type="GO" id="GO:0005886">
    <property type="term" value="C:plasma membrane"/>
    <property type="evidence" value="ECO:0007669"/>
    <property type="project" value="UniProtKB-SubCell"/>
</dbReference>
<reference evidence="8 9" key="1">
    <citation type="submission" date="2019-07" db="EMBL/GenBank/DDBJ databases">
        <authorList>
            <person name="Kim J.K."/>
            <person name="Cheong H.-M."/>
            <person name="Choi Y."/>
            <person name="Hwang K.J."/>
            <person name="Lee S."/>
            <person name="Choi C."/>
        </authorList>
    </citation>
    <scope>NUCLEOTIDE SEQUENCE [LARGE SCALE GENOMIC DNA]</scope>
    <source>
        <strain evidence="8 9">KS 22</strain>
    </source>
</reference>
<proteinExistence type="predicted"/>